<protein>
    <submittedName>
        <fullName evidence="2">Uncharacterized protein</fullName>
    </submittedName>
</protein>
<proteinExistence type="predicted"/>
<organism evidence="2 3">
    <name type="scientific">Claviceps purpurea (strain 20.1)</name>
    <name type="common">Ergot fungus</name>
    <name type="synonym">Sphacelia segetum</name>
    <dbReference type="NCBI Taxonomy" id="1111077"/>
    <lineage>
        <taxon>Eukaryota</taxon>
        <taxon>Fungi</taxon>
        <taxon>Dikarya</taxon>
        <taxon>Ascomycota</taxon>
        <taxon>Pezizomycotina</taxon>
        <taxon>Sordariomycetes</taxon>
        <taxon>Hypocreomycetidae</taxon>
        <taxon>Hypocreales</taxon>
        <taxon>Clavicipitaceae</taxon>
        <taxon>Claviceps</taxon>
    </lineage>
</organism>
<dbReference type="eggNOG" id="ENOG502QQEE">
    <property type="taxonomic scope" value="Eukaryota"/>
</dbReference>
<feature type="region of interest" description="Disordered" evidence="1">
    <location>
        <begin position="179"/>
        <end position="251"/>
    </location>
</feature>
<feature type="region of interest" description="Disordered" evidence="1">
    <location>
        <begin position="80"/>
        <end position="109"/>
    </location>
</feature>
<name>M1W8X4_CLAP2</name>
<accession>M1W8X4</accession>
<gene>
    <name evidence="2" type="ORF">CPUR_00273</name>
</gene>
<reference evidence="2 3" key="1">
    <citation type="journal article" date="2013" name="PLoS Genet.">
        <title>Plant-symbiotic fungi as chemical engineers: Multi-genome analysis of the Clavicipitaceae reveals dynamics of alkaloid loci.</title>
        <authorList>
            <person name="Schardl C.L."/>
            <person name="Young C.A."/>
            <person name="Hesse U."/>
            <person name="Amyotte S.G."/>
            <person name="Andreeva K."/>
            <person name="Calie P.J."/>
            <person name="Fleetwood D.J."/>
            <person name="Haws D.C."/>
            <person name="Moore N."/>
            <person name="Oeser B."/>
            <person name="Panaccione D.G."/>
            <person name="Schweri K.K."/>
            <person name="Voisey C.R."/>
            <person name="Farman M.L."/>
            <person name="Jaromczyk J.W."/>
            <person name="Roe B.A."/>
            <person name="O'Sullivan D.M."/>
            <person name="Scott B."/>
            <person name="Tudzynski P."/>
            <person name="An Z."/>
            <person name="Arnaoudova E.G."/>
            <person name="Bullock C.T."/>
            <person name="Charlton N.D."/>
            <person name="Chen L."/>
            <person name="Cox M."/>
            <person name="Dinkins R.D."/>
            <person name="Florea S."/>
            <person name="Glenn A.E."/>
            <person name="Gordon A."/>
            <person name="Gueldener U."/>
            <person name="Harris D.R."/>
            <person name="Hollin W."/>
            <person name="Jaromczyk J."/>
            <person name="Johnson R.D."/>
            <person name="Khan A.K."/>
            <person name="Leistner E."/>
            <person name="Leuchtmann A."/>
            <person name="Li C."/>
            <person name="Liu J."/>
            <person name="Liu J."/>
            <person name="Liu M."/>
            <person name="Mace W."/>
            <person name="Machado C."/>
            <person name="Nagabhyru P."/>
            <person name="Pan J."/>
            <person name="Schmid J."/>
            <person name="Sugawara K."/>
            <person name="Steiner U."/>
            <person name="Takach J.E."/>
            <person name="Tanaka E."/>
            <person name="Webb J.S."/>
            <person name="Wilson E.V."/>
            <person name="Wiseman J.L."/>
            <person name="Yoshida R."/>
            <person name="Zeng Z."/>
        </authorList>
    </citation>
    <scope>NUCLEOTIDE SEQUENCE [LARGE SCALE GENOMIC DNA]</scope>
    <source>
        <strain evidence="2 3">20.1</strain>
    </source>
</reference>
<dbReference type="EMBL" id="CAGA01000002">
    <property type="protein sequence ID" value="CCE26804.1"/>
    <property type="molecule type" value="Genomic_DNA"/>
</dbReference>
<comment type="caution">
    <text evidence="2">The sequence shown here is derived from an EMBL/GenBank/DDBJ whole genome shotgun (WGS) entry which is preliminary data.</text>
</comment>
<dbReference type="STRING" id="1111077.M1W8X4"/>
<sequence>MMSHKNWNDRADKDLFFTILSLKDVGLISGEEWCRIGNHMRSLGYRFTNEGCRQHFQGLRRTQNKAAAIGTAVVANPYHADPTLNPVTRRSGPGRGRPKKHSLTSAPEVGQPVVKHTYSTILPRPVSVHLPAPAPEQHIRQAGEAVVDHGAPSQPHGAPIHVGAFSSAYTSDVRHVSFRAEGGGSSDGVRTGNCGGNRDESEGAVGRFGEERAVKKRRFEEPPDLEHSVPPSAPPSAPPLASASAPFSAPPLAPPEEEAVLVLAAHTGASGPNLQGNTIVSIGRFDQWRRLLILTAAGTSGKISANTKSKTGIWGDPAFLQDLVMCFYLAGTEARVMSPCNDSRGHQGVLLLLRAMFQLIEFRTDQYIQKLRRGHASAHEEQVTVANGGISEPATPGKRKIPVKKAASAKAAKYATRDRQSDDEGDYILSVEAEGAEPVTPSSGCTNNFQGQDLVRFLPFDMPTVRPWLTLRPKV</sequence>
<evidence type="ECO:0000313" key="3">
    <source>
        <dbReference type="Proteomes" id="UP000016801"/>
    </source>
</evidence>
<dbReference type="AlphaFoldDB" id="M1W8X4"/>
<evidence type="ECO:0000313" key="2">
    <source>
        <dbReference type="EMBL" id="CCE26804.1"/>
    </source>
</evidence>
<keyword evidence="3" id="KW-1185">Reference proteome</keyword>
<dbReference type="Proteomes" id="UP000016801">
    <property type="component" value="Unassembled WGS sequence"/>
</dbReference>
<dbReference type="VEuPathDB" id="FungiDB:CPUR_00273"/>
<dbReference type="HOGENOM" id="CLU_574912_0_0_1"/>
<evidence type="ECO:0000256" key="1">
    <source>
        <dbReference type="SAM" id="MobiDB-lite"/>
    </source>
</evidence>
<feature type="compositionally biased region" description="Basic and acidic residues" evidence="1">
    <location>
        <begin position="208"/>
        <end position="227"/>
    </location>
</feature>
<dbReference type="OrthoDB" id="4525115at2759"/>